<sequence length="155" mass="17202">MEADPFVVVSHYVAWYENEFARLRVISRTRVDRVITLIAALNAVIAVLGVASAAWKYPWFGISSTALAGVSGIVAAKNNLFRDQELWQLRSSVLARVQRLKQEMQYRKASGEETARVAEEALITLNEILDTDLQGWSGVNRSVLQVTPGSEPQSP</sequence>
<keyword evidence="1" id="KW-1133">Transmembrane helix</keyword>
<organism evidence="2 3">
    <name type="scientific">Streptomyces griseorubiginosus</name>
    <dbReference type="NCBI Taxonomy" id="67304"/>
    <lineage>
        <taxon>Bacteria</taxon>
        <taxon>Bacillati</taxon>
        <taxon>Actinomycetota</taxon>
        <taxon>Actinomycetes</taxon>
        <taxon>Kitasatosporales</taxon>
        <taxon>Streptomycetaceae</taxon>
        <taxon>Streptomyces</taxon>
    </lineage>
</organism>
<feature type="transmembrane region" description="Helical" evidence="1">
    <location>
        <begin position="34"/>
        <end position="51"/>
    </location>
</feature>
<evidence type="ECO:0000256" key="1">
    <source>
        <dbReference type="SAM" id="Phobius"/>
    </source>
</evidence>
<evidence type="ECO:0008006" key="4">
    <source>
        <dbReference type="Google" id="ProtNLM"/>
    </source>
</evidence>
<dbReference type="EMBL" id="LMWV01000024">
    <property type="protein sequence ID" value="KUN62681.1"/>
    <property type="molecule type" value="Genomic_DNA"/>
</dbReference>
<feature type="transmembrane region" description="Helical" evidence="1">
    <location>
        <begin position="57"/>
        <end position="76"/>
    </location>
</feature>
<evidence type="ECO:0000313" key="3">
    <source>
        <dbReference type="Proteomes" id="UP000054375"/>
    </source>
</evidence>
<proteinExistence type="predicted"/>
<accession>A0A117QZE8</accession>
<protein>
    <recommendedName>
        <fullName evidence="4">SMODS and SLOG-associating 2TM effector domain-containing protein</fullName>
    </recommendedName>
</protein>
<gene>
    <name evidence="2" type="ORF">AQJ54_30490</name>
</gene>
<comment type="caution">
    <text evidence="2">The sequence shown here is derived from an EMBL/GenBank/DDBJ whole genome shotgun (WGS) entry which is preliminary data.</text>
</comment>
<reference evidence="2 3" key="1">
    <citation type="submission" date="2015-10" db="EMBL/GenBank/DDBJ databases">
        <title>Draft genome sequence of Streptomyces griseorubiginosus DSM 40469, type strain for the species Streptomyces griseorubiginosus.</title>
        <authorList>
            <person name="Ruckert C."/>
            <person name="Winkler A."/>
            <person name="Kalinowski J."/>
            <person name="Kampfer P."/>
            <person name="Glaeser S."/>
        </authorList>
    </citation>
    <scope>NUCLEOTIDE SEQUENCE [LARGE SCALE GENOMIC DNA]</scope>
    <source>
        <strain evidence="2 3">DSM 40469</strain>
    </source>
</reference>
<dbReference type="Proteomes" id="UP000054375">
    <property type="component" value="Unassembled WGS sequence"/>
</dbReference>
<name>A0A117QZE8_9ACTN</name>
<keyword evidence="1" id="KW-0472">Membrane</keyword>
<keyword evidence="3" id="KW-1185">Reference proteome</keyword>
<evidence type="ECO:0000313" key="2">
    <source>
        <dbReference type="EMBL" id="KUN62681.1"/>
    </source>
</evidence>
<keyword evidence="1" id="KW-0812">Transmembrane</keyword>
<dbReference type="AlphaFoldDB" id="A0A117QZE8"/>